<dbReference type="AlphaFoldDB" id="A0A0A8XNL4"/>
<reference evidence="1" key="2">
    <citation type="journal article" date="2015" name="Data Brief">
        <title>Shoot transcriptome of the giant reed, Arundo donax.</title>
        <authorList>
            <person name="Barrero R.A."/>
            <person name="Guerrero F.D."/>
            <person name="Moolhuijzen P."/>
            <person name="Goolsby J.A."/>
            <person name="Tidwell J."/>
            <person name="Bellgard S.E."/>
            <person name="Bellgard M.I."/>
        </authorList>
    </citation>
    <scope>NUCLEOTIDE SEQUENCE</scope>
    <source>
        <tissue evidence="1">Shoot tissue taken approximately 20 cm above the soil surface</tissue>
    </source>
</reference>
<dbReference type="EMBL" id="GBRH01282836">
    <property type="protein sequence ID" value="JAD15059.1"/>
    <property type="molecule type" value="Transcribed_RNA"/>
</dbReference>
<protein>
    <submittedName>
        <fullName evidence="1">Uncharacterized protein</fullName>
    </submittedName>
</protein>
<reference evidence="1" key="1">
    <citation type="submission" date="2014-09" db="EMBL/GenBank/DDBJ databases">
        <authorList>
            <person name="Magalhaes I.L.F."/>
            <person name="Oliveira U."/>
            <person name="Santos F.R."/>
            <person name="Vidigal T.H.D.A."/>
            <person name="Brescovit A.D."/>
            <person name="Santos A.J."/>
        </authorList>
    </citation>
    <scope>NUCLEOTIDE SEQUENCE</scope>
    <source>
        <tissue evidence="1">Shoot tissue taken approximately 20 cm above the soil surface</tissue>
    </source>
</reference>
<sequence length="72" mass="8323">MTNPWEQHTSFTISKLLNTKQKFARNFLPFKIAIHKTCTFDKTNVLATVSYKGVLHFALHLFETCADISTLY</sequence>
<organism evidence="1">
    <name type="scientific">Arundo donax</name>
    <name type="common">Giant reed</name>
    <name type="synonym">Donax arundinaceus</name>
    <dbReference type="NCBI Taxonomy" id="35708"/>
    <lineage>
        <taxon>Eukaryota</taxon>
        <taxon>Viridiplantae</taxon>
        <taxon>Streptophyta</taxon>
        <taxon>Embryophyta</taxon>
        <taxon>Tracheophyta</taxon>
        <taxon>Spermatophyta</taxon>
        <taxon>Magnoliopsida</taxon>
        <taxon>Liliopsida</taxon>
        <taxon>Poales</taxon>
        <taxon>Poaceae</taxon>
        <taxon>PACMAD clade</taxon>
        <taxon>Arundinoideae</taxon>
        <taxon>Arundineae</taxon>
        <taxon>Arundo</taxon>
    </lineage>
</organism>
<proteinExistence type="predicted"/>
<name>A0A0A8XNL4_ARUDO</name>
<accession>A0A0A8XNL4</accession>
<evidence type="ECO:0000313" key="1">
    <source>
        <dbReference type="EMBL" id="JAD15059.1"/>
    </source>
</evidence>